<accession>A0A919SFY8</accession>
<comment type="caution">
    <text evidence="2">The sequence shown here is derived from an EMBL/GenBank/DDBJ whole genome shotgun (WGS) entry which is preliminary data.</text>
</comment>
<dbReference type="InterPro" id="IPR029068">
    <property type="entry name" value="Glyas_Bleomycin-R_OHBP_Dase"/>
</dbReference>
<dbReference type="InterPro" id="IPR041581">
    <property type="entry name" value="Glyoxalase_6"/>
</dbReference>
<feature type="domain" description="Glyoxalase-like" evidence="1">
    <location>
        <begin position="2"/>
        <end position="84"/>
    </location>
</feature>
<dbReference type="Gene3D" id="3.10.180.10">
    <property type="entry name" value="2,3-Dihydroxybiphenyl 1,2-Dioxygenase, domain 1"/>
    <property type="match status" value="2"/>
</dbReference>
<protein>
    <recommendedName>
        <fullName evidence="1">Glyoxalase-like domain-containing protein</fullName>
    </recommendedName>
</protein>
<sequence>MTGSTLSPRCGTGEAFVTLLPAYGDAFLRMQVVADQPARTHLRLHVSDLTAEADRMVGRGATILHRGDGLVDLHSPAGLSFSLVPWRGESVWPETEGRRHRMCLDVPSALFDVEGRFWSEALTRERPTPLNVLMQPVGDGPPGMHPHLVCADRDTEARRHTAAGASIVRVTADRTTLRDPVGREYCLTL</sequence>
<name>A0A919SFY8_9ACTN</name>
<proteinExistence type="predicted"/>
<organism evidence="2 3">
    <name type="scientific">Actinoplanes auranticolor</name>
    <dbReference type="NCBI Taxonomy" id="47988"/>
    <lineage>
        <taxon>Bacteria</taxon>
        <taxon>Bacillati</taxon>
        <taxon>Actinomycetota</taxon>
        <taxon>Actinomycetes</taxon>
        <taxon>Micromonosporales</taxon>
        <taxon>Micromonosporaceae</taxon>
        <taxon>Actinoplanes</taxon>
    </lineage>
</organism>
<keyword evidence="3" id="KW-1185">Reference proteome</keyword>
<dbReference type="Pfam" id="PF18029">
    <property type="entry name" value="Glyoxalase_6"/>
    <property type="match status" value="2"/>
</dbReference>
<evidence type="ECO:0000259" key="1">
    <source>
        <dbReference type="Pfam" id="PF18029"/>
    </source>
</evidence>
<feature type="domain" description="Glyoxalase-like" evidence="1">
    <location>
        <begin position="103"/>
        <end position="188"/>
    </location>
</feature>
<reference evidence="2" key="1">
    <citation type="submission" date="2021-03" db="EMBL/GenBank/DDBJ databases">
        <title>Whole genome shotgun sequence of Actinoplanes auranticolor NBRC 12245.</title>
        <authorList>
            <person name="Komaki H."/>
            <person name="Tamura T."/>
        </authorList>
    </citation>
    <scope>NUCLEOTIDE SEQUENCE</scope>
    <source>
        <strain evidence="2">NBRC 12245</strain>
    </source>
</reference>
<gene>
    <name evidence="2" type="ORF">Aau02nite_48630</name>
</gene>
<dbReference type="EMBL" id="BOQL01000038">
    <property type="protein sequence ID" value="GIM71970.1"/>
    <property type="molecule type" value="Genomic_DNA"/>
</dbReference>
<evidence type="ECO:0000313" key="3">
    <source>
        <dbReference type="Proteomes" id="UP000681340"/>
    </source>
</evidence>
<dbReference type="Proteomes" id="UP000681340">
    <property type="component" value="Unassembled WGS sequence"/>
</dbReference>
<evidence type="ECO:0000313" key="2">
    <source>
        <dbReference type="EMBL" id="GIM71970.1"/>
    </source>
</evidence>
<dbReference type="AlphaFoldDB" id="A0A919SFY8"/>